<sequence>MHGITSSNVAFLAEGYTGDVTCGPAGNSSAAAISRLSCGALMALIVVFLVVHVRIVNNLHLGPVLSPPATGSLNVSLLLSPNKTIFDRGDNLEALTCSAQGSPDPTVTLTREGPTSFSTVSLRRQGNRHYIRSSAACRKDIVPLLCPE</sequence>
<feature type="transmembrane region" description="Helical" evidence="1">
    <location>
        <begin position="32"/>
        <end position="51"/>
    </location>
</feature>
<name>A0AAE1DKK3_9GAST</name>
<comment type="caution">
    <text evidence="2">The sequence shown here is derived from an EMBL/GenBank/DDBJ whole genome shotgun (WGS) entry which is preliminary data.</text>
</comment>
<accession>A0AAE1DKK3</accession>
<keyword evidence="3" id="KW-1185">Reference proteome</keyword>
<gene>
    <name evidence="2" type="ORF">RRG08_053704</name>
</gene>
<evidence type="ECO:0000256" key="1">
    <source>
        <dbReference type="SAM" id="Phobius"/>
    </source>
</evidence>
<evidence type="ECO:0000313" key="3">
    <source>
        <dbReference type="Proteomes" id="UP001283361"/>
    </source>
</evidence>
<reference evidence="2" key="1">
    <citation type="journal article" date="2023" name="G3 (Bethesda)">
        <title>A reference genome for the long-term kleptoplast-retaining sea slug Elysia crispata morphotype clarki.</title>
        <authorList>
            <person name="Eastman K.E."/>
            <person name="Pendleton A.L."/>
            <person name="Shaikh M.A."/>
            <person name="Suttiyut T."/>
            <person name="Ogas R."/>
            <person name="Tomko P."/>
            <person name="Gavelis G."/>
            <person name="Widhalm J.R."/>
            <person name="Wisecaver J.H."/>
        </authorList>
    </citation>
    <scope>NUCLEOTIDE SEQUENCE</scope>
    <source>
        <strain evidence="2">ECLA1</strain>
    </source>
</reference>
<proteinExistence type="predicted"/>
<dbReference type="Proteomes" id="UP001283361">
    <property type="component" value="Unassembled WGS sequence"/>
</dbReference>
<evidence type="ECO:0000313" key="2">
    <source>
        <dbReference type="EMBL" id="KAK3774164.1"/>
    </source>
</evidence>
<dbReference type="AlphaFoldDB" id="A0AAE1DKK3"/>
<keyword evidence="1" id="KW-0812">Transmembrane</keyword>
<organism evidence="2 3">
    <name type="scientific">Elysia crispata</name>
    <name type="common">lettuce slug</name>
    <dbReference type="NCBI Taxonomy" id="231223"/>
    <lineage>
        <taxon>Eukaryota</taxon>
        <taxon>Metazoa</taxon>
        <taxon>Spiralia</taxon>
        <taxon>Lophotrochozoa</taxon>
        <taxon>Mollusca</taxon>
        <taxon>Gastropoda</taxon>
        <taxon>Heterobranchia</taxon>
        <taxon>Euthyneura</taxon>
        <taxon>Panpulmonata</taxon>
        <taxon>Sacoglossa</taxon>
        <taxon>Placobranchoidea</taxon>
        <taxon>Plakobranchidae</taxon>
        <taxon>Elysia</taxon>
    </lineage>
</organism>
<protein>
    <submittedName>
        <fullName evidence="2">Uncharacterized protein</fullName>
    </submittedName>
</protein>
<dbReference type="EMBL" id="JAWDGP010003460">
    <property type="protein sequence ID" value="KAK3774164.1"/>
    <property type="molecule type" value="Genomic_DNA"/>
</dbReference>
<keyword evidence="1" id="KW-0472">Membrane</keyword>
<keyword evidence="1" id="KW-1133">Transmembrane helix</keyword>